<evidence type="ECO:0000259" key="1">
    <source>
        <dbReference type="Pfam" id="PF00561"/>
    </source>
</evidence>
<gene>
    <name evidence="2" type="ORF">DW322_01590</name>
</gene>
<dbReference type="Pfam" id="PF00561">
    <property type="entry name" value="Abhydrolase_1"/>
    <property type="match status" value="1"/>
</dbReference>
<protein>
    <submittedName>
        <fullName evidence="2">Alpha/beta hydrolase</fullName>
    </submittedName>
</protein>
<feature type="domain" description="AB hydrolase-1" evidence="1">
    <location>
        <begin position="28"/>
        <end position="249"/>
    </location>
</feature>
<dbReference type="SUPFAM" id="SSF53474">
    <property type="entry name" value="alpha/beta-Hydrolases"/>
    <property type="match status" value="1"/>
</dbReference>
<reference evidence="2 3" key="1">
    <citation type="submission" date="2018-07" db="EMBL/GenBank/DDBJ databases">
        <title>Genome sequence of Rhodococcus rhodnii ATCC 35071 from Rhodnius prolixus.</title>
        <authorList>
            <person name="Patel V."/>
            <person name="Vogel K.J."/>
        </authorList>
    </citation>
    <scope>NUCLEOTIDE SEQUENCE [LARGE SCALE GENOMIC DNA]</scope>
    <source>
        <strain evidence="2 3">ATCC 35071</strain>
    </source>
</reference>
<organism evidence="2 3">
    <name type="scientific">Rhodococcus rhodnii</name>
    <dbReference type="NCBI Taxonomy" id="38312"/>
    <lineage>
        <taxon>Bacteria</taxon>
        <taxon>Bacillati</taxon>
        <taxon>Actinomycetota</taxon>
        <taxon>Actinomycetes</taxon>
        <taxon>Mycobacteriales</taxon>
        <taxon>Nocardiaceae</taxon>
        <taxon>Rhodococcus</taxon>
    </lineage>
</organism>
<dbReference type="InterPro" id="IPR000073">
    <property type="entry name" value="AB_hydrolase_1"/>
</dbReference>
<dbReference type="InterPro" id="IPR050471">
    <property type="entry name" value="AB_hydrolase"/>
</dbReference>
<sequence length="267" mass="27227">MTDPASETATRWVSRDGIAVDVRGDGVPVVLLHGIGGSARSCAALAELVTADGFRTYCWDAPGYGDSLDPEPGLDHADALLGLFDELGIVSAHVVGTSWGGVIGAAAAITAPERLRSLVLADSTRGSGVSDDKASGMLSRVEELGRLGAPAFAAARASRLVSPRCDSVVAAAVETDMARVRIPGYAAAAGYMARTDLGPALHRITAPTLVVVGEDDIVTGVAESRLLADTIPGARFATILAAGHAAVQERPEAMAAHVLPLLAGVES</sequence>
<dbReference type="GO" id="GO:0016787">
    <property type="term" value="F:hydrolase activity"/>
    <property type="evidence" value="ECO:0007669"/>
    <property type="project" value="UniProtKB-KW"/>
</dbReference>
<name>A0A6P2C9F7_9NOCA</name>
<keyword evidence="2" id="KW-0378">Hydrolase</keyword>
<dbReference type="EMBL" id="QRCM01000001">
    <property type="protein sequence ID" value="TXG89175.1"/>
    <property type="molecule type" value="Genomic_DNA"/>
</dbReference>
<evidence type="ECO:0000313" key="3">
    <source>
        <dbReference type="Proteomes" id="UP000471120"/>
    </source>
</evidence>
<dbReference type="AlphaFoldDB" id="A0A6P2C9F7"/>
<dbReference type="InterPro" id="IPR029058">
    <property type="entry name" value="AB_hydrolase_fold"/>
</dbReference>
<dbReference type="Proteomes" id="UP000471120">
    <property type="component" value="Unassembled WGS sequence"/>
</dbReference>
<evidence type="ECO:0000313" key="2">
    <source>
        <dbReference type="EMBL" id="TXG89175.1"/>
    </source>
</evidence>
<accession>A0A6P2C9F7</accession>
<dbReference type="RefSeq" id="WP_010840300.1">
    <property type="nucleotide sequence ID" value="NZ_QRCM01000001.1"/>
</dbReference>
<comment type="caution">
    <text evidence="2">The sequence shown here is derived from an EMBL/GenBank/DDBJ whole genome shotgun (WGS) entry which is preliminary data.</text>
</comment>
<dbReference type="Gene3D" id="3.40.50.1820">
    <property type="entry name" value="alpha/beta hydrolase"/>
    <property type="match status" value="1"/>
</dbReference>
<dbReference type="PANTHER" id="PTHR43433:SF5">
    <property type="entry name" value="AB HYDROLASE-1 DOMAIN-CONTAINING PROTEIN"/>
    <property type="match status" value="1"/>
</dbReference>
<dbReference type="PRINTS" id="PR00111">
    <property type="entry name" value="ABHYDROLASE"/>
</dbReference>
<proteinExistence type="predicted"/>
<dbReference type="PANTHER" id="PTHR43433">
    <property type="entry name" value="HYDROLASE, ALPHA/BETA FOLD FAMILY PROTEIN"/>
    <property type="match status" value="1"/>
</dbReference>